<dbReference type="InterPro" id="IPR024079">
    <property type="entry name" value="MetalloPept_cat_dom_sf"/>
</dbReference>
<dbReference type="Pfam" id="PF01431">
    <property type="entry name" value="Peptidase_M13"/>
    <property type="match status" value="1"/>
</dbReference>
<proteinExistence type="predicted"/>
<evidence type="ECO:0000259" key="1">
    <source>
        <dbReference type="Pfam" id="PF01431"/>
    </source>
</evidence>
<dbReference type="Gene3D" id="3.40.390.10">
    <property type="entry name" value="Collagenase (Catalytic Domain)"/>
    <property type="match status" value="1"/>
</dbReference>
<accession>A0A9J6G0N1</accession>
<evidence type="ECO:0000313" key="3">
    <source>
        <dbReference type="Proteomes" id="UP000821853"/>
    </source>
</evidence>
<keyword evidence="3" id="KW-1185">Reference proteome</keyword>
<organism evidence="2 3">
    <name type="scientific">Haemaphysalis longicornis</name>
    <name type="common">Bush tick</name>
    <dbReference type="NCBI Taxonomy" id="44386"/>
    <lineage>
        <taxon>Eukaryota</taxon>
        <taxon>Metazoa</taxon>
        <taxon>Ecdysozoa</taxon>
        <taxon>Arthropoda</taxon>
        <taxon>Chelicerata</taxon>
        <taxon>Arachnida</taxon>
        <taxon>Acari</taxon>
        <taxon>Parasitiformes</taxon>
        <taxon>Ixodida</taxon>
        <taxon>Ixodoidea</taxon>
        <taxon>Ixodidae</taxon>
        <taxon>Haemaphysalinae</taxon>
        <taxon>Haemaphysalis</taxon>
    </lineage>
</organism>
<dbReference type="AlphaFoldDB" id="A0A9J6G0N1"/>
<dbReference type="GO" id="GO:0016485">
    <property type="term" value="P:protein processing"/>
    <property type="evidence" value="ECO:0007669"/>
    <property type="project" value="TreeGrafter"/>
</dbReference>
<dbReference type="VEuPathDB" id="VectorBase:HLOH_052644"/>
<dbReference type="PANTHER" id="PTHR11733:SF241">
    <property type="entry name" value="GH26575P-RELATED"/>
    <property type="match status" value="1"/>
</dbReference>
<dbReference type="PANTHER" id="PTHR11733">
    <property type="entry name" value="ZINC METALLOPROTEASE FAMILY M13 NEPRILYSIN-RELATED"/>
    <property type="match status" value="1"/>
</dbReference>
<dbReference type="EMBL" id="JABSTR010000004">
    <property type="protein sequence ID" value="KAH9368551.1"/>
    <property type="molecule type" value="Genomic_DNA"/>
</dbReference>
<dbReference type="OMA" id="MQIIGHE"/>
<dbReference type="GO" id="GO:0005886">
    <property type="term" value="C:plasma membrane"/>
    <property type="evidence" value="ECO:0007669"/>
    <property type="project" value="TreeGrafter"/>
</dbReference>
<evidence type="ECO:0000313" key="2">
    <source>
        <dbReference type="EMBL" id="KAH9368551.1"/>
    </source>
</evidence>
<dbReference type="OrthoDB" id="6503497at2759"/>
<name>A0A9J6G0N1_HAELO</name>
<feature type="domain" description="Peptidase M13 C-terminal" evidence="1">
    <location>
        <begin position="3"/>
        <end position="162"/>
    </location>
</feature>
<dbReference type="InterPro" id="IPR000718">
    <property type="entry name" value="Peptidase_M13"/>
</dbReference>
<dbReference type="SUPFAM" id="SSF55486">
    <property type="entry name" value="Metalloproteases ('zincins'), catalytic domain"/>
    <property type="match status" value="1"/>
</dbReference>
<comment type="caution">
    <text evidence="2">The sequence shown here is derived from an EMBL/GenBank/DDBJ whole genome shotgun (WGS) entry which is preliminary data.</text>
</comment>
<reference evidence="2 3" key="1">
    <citation type="journal article" date="2020" name="Cell">
        <title>Large-Scale Comparative Analyses of Tick Genomes Elucidate Their Genetic Diversity and Vector Capacities.</title>
        <authorList>
            <consortium name="Tick Genome and Microbiome Consortium (TIGMIC)"/>
            <person name="Jia N."/>
            <person name="Wang J."/>
            <person name="Shi W."/>
            <person name="Du L."/>
            <person name="Sun Y."/>
            <person name="Zhan W."/>
            <person name="Jiang J.F."/>
            <person name="Wang Q."/>
            <person name="Zhang B."/>
            <person name="Ji P."/>
            <person name="Bell-Sakyi L."/>
            <person name="Cui X.M."/>
            <person name="Yuan T.T."/>
            <person name="Jiang B.G."/>
            <person name="Yang W.F."/>
            <person name="Lam T.T."/>
            <person name="Chang Q.C."/>
            <person name="Ding S.J."/>
            <person name="Wang X.J."/>
            <person name="Zhu J.G."/>
            <person name="Ruan X.D."/>
            <person name="Zhao L."/>
            <person name="Wei J.T."/>
            <person name="Ye R.Z."/>
            <person name="Que T.C."/>
            <person name="Du C.H."/>
            <person name="Zhou Y.H."/>
            <person name="Cheng J.X."/>
            <person name="Dai P.F."/>
            <person name="Guo W.B."/>
            <person name="Han X.H."/>
            <person name="Huang E.J."/>
            <person name="Li L.F."/>
            <person name="Wei W."/>
            <person name="Gao Y.C."/>
            <person name="Liu J.Z."/>
            <person name="Shao H.Z."/>
            <person name="Wang X."/>
            <person name="Wang C.C."/>
            <person name="Yang T.C."/>
            <person name="Huo Q.B."/>
            <person name="Li W."/>
            <person name="Chen H.Y."/>
            <person name="Chen S.E."/>
            <person name="Zhou L.G."/>
            <person name="Ni X.B."/>
            <person name="Tian J.H."/>
            <person name="Sheng Y."/>
            <person name="Liu T."/>
            <person name="Pan Y.S."/>
            <person name="Xia L.Y."/>
            <person name="Li J."/>
            <person name="Zhao F."/>
            <person name="Cao W.C."/>
        </authorList>
    </citation>
    <scope>NUCLEOTIDE SEQUENCE [LARGE SCALE GENOMIC DNA]</scope>
    <source>
        <strain evidence="2">HaeL-2018</strain>
    </source>
</reference>
<dbReference type="InterPro" id="IPR018497">
    <property type="entry name" value="Peptidase_M13_C"/>
</dbReference>
<gene>
    <name evidence="2" type="ORF">HPB48_020940</name>
</gene>
<dbReference type="Proteomes" id="UP000821853">
    <property type="component" value="Chromosome 2"/>
</dbReference>
<sequence>MQIIGHEIMHGFDVKGIGYTSVGLVSFPKHPSSVADYTKKVLCLRSSFKDFERARQFPSLGHTEDSEGFADWTGVQLAYGAFRALPSAERDAIVPGLPLDAEKLFFIAHCYKWCGSQTKRAKGSSYWSTRSRCVVPLRHMPEFARAFSCPQGSKMNPSTRCSFFE</sequence>
<dbReference type="GO" id="GO:0004222">
    <property type="term" value="F:metalloendopeptidase activity"/>
    <property type="evidence" value="ECO:0007669"/>
    <property type="project" value="InterPro"/>
</dbReference>
<protein>
    <recommendedName>
        <fullName evidence="1">Peptidase M13 C-terminal domain-containing protein</fullName>
    </recommendedName>
</protein>
<dbReference type="PROSITE" id="PS51885">
    <property type="entry name" value="NEPRILYSIN"/>
    <property type="match status" value="1"/>
</dbReference>